<dbReference type="InterPro" id="IPR019826">
    <property type="entry name" value="Carboxylesterase_B_AS"/>
</dbReference>
<sequence length="569" mass="59512">MTATQPIRRRALALPAALLLLLAGAGAAPAAGSGPGPARPVVETGRGAVLGRAHGAYDTFEGVPYAAPPTGPDRWRLPRPAPRWQGVRDAGAPGARCVQLPALGPGGPSGSEDCLFLNVTAPAARDRGPLRPVMVWFHGGGFVNGAGDSYRPDRLAVLGDAVVVTVNYRLGVFGLFGHPELGGAPDFALADQQAALRWVRQNAARFGGDPGAVTVFGESAGGLSVCAHLVSPASAGLFQRAIVQSGSCSTTMPPRSLLPGLGTYRPFAPQRRAVEAGTATAAALGCARPARGASGTALDCLRRLDPGRLATTELMQRFSSVSYGTALLPEEPRRALRAGRFHRVPVVQGTTRDEMRIFVGQTLAAYPIGDAAAYRARLERSFDARTARAVGARYPVTAYPTPAVAWSALLSDASFTCPALRDTAALARYVPTYSYLFADGDAPDATGLPERPELPYGASHGFELPYLFSSVPLAAPQRALSEAMIGYWTRFARTGRPGSAPGAPPWEPHRSPSSVLSLAPGPGGIRTVDARTRHHCALWDARWPDPRPGTSGIAGPWTVAEVTAATVPP</sequence>
<dbReference type="Gene3D" id="3.40.50.1820">
    <property type="entry name" value="alpha/beta hydrolase"/>
    <property type="match status" value="1"/>
</dbReference>
<comment type="caution">
    <text evidence="6">The sequence shown here is derived from an EMBL/GenBank/DDBJ whole genome shotgun (WGS) entry which is preliminary data.</text>
</comment>
<reference evidence="6" key="2">
    <citation type="submission" date="2020-09" db="EMBL/GenBank/DDBJ databases">
        <authorList>
            <person name="Sun Q."/>
            <person name="Ohkuma M."/>
        </authorList>
    </citation>
    <scope>NUCLEOTIDE SEQUENCE</scope>
    <source>
        <strain evidence="6">JCM 4834</strain>
    </source>
</reference>
<organism evidence="6 7">
    <name type="scientific">Streptomyces subrutilus</name>
    <dbReference type="NCBI Taxonomy" id="36818"/>
    <lineage>
        <taxon>Bacteria</taxon>
        <taxon>Bacillati</taxon>
        <taxon>Actinomycetota</taxon>
        <taxon>Actinomycetes</taxon>
        <taxon>Kitasatosporales</taxon>
        <taxon>Streptomycetaceae</taxon>
        <taxon>Streptomyces</taxon>
    </lineage>
</organism>
<evidence type="ECO:0000256" key="2">
    <source>
        <dbReference type="ARBA" id="ARBA00022801"/>
    </source>
</evidence>
<dbReference type="AlphaFoldDB" id="A0A918QFJ3"/>
<dbReference type="InterPro" id="IPR029058">
    <property type="entry name" value="AB_hydrolase_fold"/>
</dbReference>
<reference evidence="6" key="1">
    <citation type="journal article" date="2014" name="Int. J. Syst. Evol. Microbiol.">
        <title>Complete genome sequence of Corynebacterium casei LMG S-19264T (=DSM 44701T), isolated from a smear-ripened cheese.</title>
        <authorList>
            <consortium name="US DOE Joint Genome Institute (JGI-PGF)"/>
            <person name="Walter F."/>
            <person name="Albersmeier A."/>
            <person name="Kalinowski J."/>
            <person name="Ruckert C."/>
        </authorList>
    </citation>
    <scope>NUCLEOTIDE SEQUENCE</scope>
    <source>
        <strain evidence="6">JCM 4834</strain>
    </source>
</reference>
<comment type="similarity">
    <text evidence="1 3">Belongs to the type-B carboxylesterase/lipase family.</text>
</comment>
<feature type="signal peptide" evidence="3">
    <location>
        <begin position="1"/>
        <end position="30"/>
    </location>
</feature>
<feature type="region of interest" description="Disordered" evidence="4">
    <location>
        <begin position="496"/>
        <end position="521"/>
    </location>
</feature>
<keyword evidence="2 3" id="KW-0378">Hydrolase</keyword>
<gene>
    <name evidence="6" type="ORF">GCM10010371_01470</name>
</gene>
<dbReference type="GO" id="GO:0016787">
    <property type="term" value="F:hydrolase activity"/>
    <property type="evidence" value="ECO:0007669"/>
    <property type="project" value="UniProtKB-KW"/>
</dbReference>
<proteinExistence type="inferred from homology"/>
<dbReference type="RefSeq" id="WP_229885808.1">
    <property type="nucleotide sequence ID" value="NZ_BMVX01000001.1"/>
</dbReference>
<dbReference type="Proteomes" id="UP000634660">
    <property type="component" value="Unassembled WGS sequence"/>
</dbReference>
<dbReference type="InterPro" id="IPR006311">
    <property type="entry name" value="TAT_signal"/>
</dbReference>
<dbReference type="PANTHER" id="PTHR11559">
    <property type="entry name" value="CARBOXYLESTERASE"/>
    <property type="match status" value="1"/>
</dbReference>
<feature type="chain" id="PRO_5038167443" description="Carboxylic ester hydrolase" evidence="3">
    <location>
        <begin position="31"/>
        <end position="569"/>
    </location>
</feature>
<keyword evidence="3" id="KW-0732">Signal</keyword>
<dbReference type="EMBL" id="BMVX01000001">
    <property type="protein sequence ID" value="GGZ46102.1"/>
    <property type="molecule type" value="Genomic_DNA"/>
</dbReference>
<dbReference type="EC" id="3.1.1.-" evidence="3"/>
<evidence type="ECO:0000259" key="5">
    <source>
        <dbReference type="Pfam" id="PF00135"/>
    </source>
</evidence>
<evidence type="ECO:0000313" key="7">
    <source>
        <dbReference type="Proteomes" id="UP000634660"/>
    </source>
</evidence>
<evidence type="ECO:0000256" key="4">
    <source>
        <dbReference type="SAM" id="MobiDB-lite"/>
    </source>
</evidence>
<protein>
    <recommendedName>
        <fullName evidence="3">Carboxylic ester hydrolase</fullName>
        <ecNumber evidence="3">3.1.1.-</ecNumber>
    </recommendedName>
</protein>
<name>A0A918QFJ3_9ACTN</name>
<dbReference type="SUPFAM" id="SSF53474">
    <property type="entry name" value="alpha/beta-Hydrolases"/>
    <property type="match status" value="1"/>
</dbReference>
<evidence type="ECO:0000313" key="6">
    <source>
        <dbReference type="EMBL" id="GGZ46102.1"/>
    </source>
</evidence>
<evidence type="ECO:0000256" key="3">
    <source>
        <dbReference type="RuleBase" id="RU361235"/>
    </source>
</evidence>
<accession>A0A918QFJ3</accession>
<evidence type="ECO:0000256" key="1">
    <source>
        <dbReference type="ARBA" id="ARBA00005964"/>
    </source>
</evidence>
<dbReference type="PROSITE" id="PS00122">
    <property type="entry name" value="CARBOXYLESTERASE_B_1"/>
    <property type="match status" value="1"/>
</dbReference>
<dbReference type="Pfam" id="PF00135">
    <property type="entry name" value="COesterase"/>
    <property type="match status" value="1"/>
</dbReference>
<dbReference type="InterPro" id="IPR050309">
    <property type="entry name" value="Type-B_Carboxylest/Lipase"/>
</dbReference>
<feature type="domain" description="Carboxylesterase type B" evidence="5">
    <location>
        <begin position="39"/>
        <end position="536"/>
    </location>
</feature>
<dbReference type="PROSITE" id="PS51318">
    <property type="entry name" value="TAT"/>
    <property type="match status" value="1"/>
</dbReference>
<dbReference type="InterPro" id="IPR002018">
    <property type="entry name" value="CarbesteraseB"/>
</dbReference>